<evidence type="ECO:0000256" key="3">
    <source>
        <dbReference type="ARBA" id="ARBA00022989"/>
    </source>
</evidence>
<dbReference type="Pfam" id="PF07681">
    <property type="entry name" value="DoxX"/>
    <property type="match status" value="1"/>
</dbReference>
<proteinExistence type="predicted"/>
<feature type="transmembrane region" description="Helical" evidence="5">
    <location>
        <begin position="47"/>
        <end position="69"/>
    </location>
</feature>
<sequence length="160" mass="17045">MTWLDLAAGPLLAKICLVVLFPFSALDKVMHWDDAMKQASSGPLPGAALMLVLGTLVEVVAPICIVTGYYDRLAAFLLAGFCAVTAILFHRFWEFPGFWSKKGEGNAHFWDFWKNFGLVGGLLLVTLGGSYAPASAVIGHPLSSGPQAAPAEVARSLPTP</sequence>
<keyword evidence="7" id="KW-1185">Reference proteome</keyword>
<evidence type="ECO:0000256" key="4">
    <source>
        <dbReference type="ARBA" id="ARBA00023136"/>
    </source>
</evidence>
<keyword evidence="2 5" id="KW-0812">Transmembrane</keyword>
<evidence type="ECO:0000313" key="6">
    <source>
        <dbReference type="EMBL" id="AWN44210.1"/>
    </source>
</evidence>
<keyword evidence="3 5" id="KW-1133">Transmembrane helix</keyword>
<reference evidence="7" key="1">
    <citation type="submission" date="2018-05" db="EMBL/GenBank/DDBJ databases">
        <title>Complete Genome Sequence of Methylobacterium sp. 17SD2-17.</title>
        <authorList>
            <person name="Srinivasan S."/>
        </authorList>
    </citation>
    <scope>NUCLEOTIDE SEQUENCE [LARGE SCALE GENOMIC DNA]</scope>
    <source>
        <strain evidence="7">17SD2-17</strain>
    </source>
</reference>
<evidence type="ECO:0000256" key="1">
    <source>
        <dbReference type="ARBA" id="ARBA00004141"/>
    </source>
</evidence>
<dbReference type="GO" id="GO:0016020">
    <property type="term" value="C:membrane"/>
    <property type="evidence" value="ECO:0007669"/>
    <property type="project" value="UniProtKB-SubCell"/>
</dbReference>
<evidence type="ECO:0000256" key="2">
    <source>
        <dbReference type="ARBA" id="ARBA00022692"/>
    </source>
</evidence>
<dbReference type="InterPro" id="IPR032808">
    <property type="entry name" value="DoxX"/>
</dbReference>
<gene>
    <name evidence="6" type="ORF">DK389_31470</name>
</gene>
<protein>
    <submittedName>
        <fullName evidence="6">DoxX family protein</fullName>
    </submittedName>
</protein>
<dbReference type="AlphaFoldDB" id="A0A2U8WFN8"/>
<dbReference type="Proteomes" id="UP000245926">
    <property type="component" value="Chromosome"/>
</dbReference>
<feature type="transmembrane region" description="Helical" evidence="5">
    <location>
        <begin position="6"/>
        <end position="26"/>
    </location>
</feature>
<dbReference type="EMBL" id="CP029550">
    <property type="protein sequence ID" value="AWN44210.1"/>
    <property type="molecule type" value="Genomic_DNA"/>
</dbReference>
<feature type="transmembrane region" description="Helical" evidence="5">
    <location>
        <begin position="75"/>
        <end position="93"/>
    </location>
</feature>
<comment type="subcellular location">
    <subcellularLocation>
        <location evidence="1">Membrane</location>
        <topology evidence="1">Multi-pass membrane protein</topology>
    </subcellularLocation>
</comment>
<evidence type="ECO:0000313" key="7">
    <source>
        <dbReference type="Proteomes" id="UP000245926"/>
    </source>
</evidence>
<keyword evidence="4 5" id="KW-0472">Membrane</keyword>
<evidence type="ECO:0000256" key="5">
    <source>
        <dbReference type="SAM" id="Phobius"/>
    </source>
</evidence>
<organism evidence="6 7">
    <name type="scientific">Methylobacterium durans</name>
    <dbReference type="NCBI Taxonomy" id="2202825"/>
    <lineage>
        <taxon>Bacteria</taxon>
        <taxon>Pseudomonadati</taxon>
        <taxon>Pseudomonadota</taxon>
        <taxon>Alphaproteobacteria</taxon>
        <taxon>Hyphomicrobiales</taxon>
        <taxon>Methylobacteriaceae</taxon>
        <taxon>Methylobacterium</taxon>
    </lineage>
</organism>
<dbReference type="RefSeq" id="WP_109895738.1">
    <property type="nucleotide sequence ID" value="NZ_CP029550.1"/>
</dbReference>
<dbReference type="OrthoDB" id="7272111at2"/>
<dbReference type="KEGG" id="mets:DK389_31470"/>
<accession>A0A2U8WFN8</accession>
<name>A0A2U8WFN8_9HYPH</name>